<proteinExistence type="predicted"/>
<gene>
    <name evidence="1" type="ORF">CEV32_4801</name>
</gene>
<organism evidence="1 2">
    <name type="scientific">Brucella rhizosphaerae</name>
    <dbReference type="NCBI Taxonomy" id="571254"/>
    <lineage>
        <taxon>Bacteria</taxon>
        <taxon>Pseudomonadati</taxon>
        <taxon>Pseudomonadota</taxon>
        <taxon>Alphaproteobacteria</taxon>
        <taxon>Hyphomicrobiales</taxon>
        <taxon>Brucellaceae</taxon>
        <taxon>Brucella/Ochrobactrum group</taxon>
        <taxon>Brucella</taxon>
    </lineage>
</organism>
<keyword evidence="2" id="KW-1185">Reference proteome</keyword>
<dbReference type="AlphaFoldDB" id="A0A256FKZ4"/>
<dbReference type="Proteomes" id="UP000216345">
    <property type="component" value="Unassembled WGS sequence"/>
</dbReference>
<comment type="caution">
    <text evidence="1">The sequence shown here is derived from an EMBL/GenBank/DDBJ whole genome shotgun (WGS) entry which is preliminary data.</text>
</comment>
<name>A0A256FKZ4_9HYPH</name>
<reference evidence="1 2" key="1">
    <citation type="submission" date="2017-07" db="EMBL/GenBank/DDBJ databases">
        <title>Phylogenetic study on the rhizospheric bacterium Ochrobactrum sp. A44.</title>
        <authorList>
            <person name="Krzyzanowska D.M."/>
            <person name="Ossowicki A."/>
            <person name="Rajewska M."/>
            <person name="Maciag T."/>
            <person name="Kaczynski Z."/>
            <person name="Czerwicka M."/>
            <person name="Jafra S."/>
        </authorList>
    </citation>
    <scope>NUCLEOTIDE SEQUENCE [LARGE SCALE GENOMIC DNA]</scope>
    <source>
        <strain evidence="1 2">PR17</strain>
    </source>
</reference>
<evidence type="ECO:0000313" key="2">
    <source>
        <dbReference type="Proteomes" id="UP000216345"/>
    </source>
</evidence>
<protein>
    <submittedName>
        <fullName evidence="1">Uncharacterized protein</fullName>
    </submittedName>
</protein>
<sequence length="49" mass="5291">MRARWTLAVPAFSTFVDFLMPRGSNRPPVGPEGHDVLTSLHALLGAVMA</sequence>
<evidence type="ECO:0000313" key="1">
    <source>
        <dbReference type="EMBL" id="OYR15525.1"/>
    </source>
</evidence>
<dbReference type="EMBL" id="NNRK01000025">
    <property type="protein sequence ID" value="OYR15525.1"/>
    <property type="molecule type" value="Genomic_DNA"/>
</dbReference>
<accession>A0A256FKZ4</accession>